<keyword evidence="3" id="KW-1185">Reference proteome</keyword>
<gene>
    <name evidence="2" type="ORF">SAMN04488061_0988</name>
</gene>
<dbReference type="EMBL" id="FNJC01000001">
    <property type="protein sequence ID" value="SDO36002.1"/>
    <property type="molecule type" value="Genomic_DNA"/>
</dbReference>
<dbReference type="Proteomes" id="UP000198795">
    <property type="component" value="Unassembled WGS sequence"/>
</dbReference>
<comment type="caution">
    <text evidence="2">The sequence shown here is derived from an EMBL/GenBank/DDBJ whole genome shotgun (WGS) entry which is preliminary data.</text>
</comment>
<name>A0A1H0IXD5_9HYPH</name>
<reference evidence="2 3" key="1">
    <citation type="submission" date="2016-10" db="EMBL/GenBank/DDBJ databases">
        <authorList>
            <person name="Varghese N."/>
            <person name="Submissions S."/>
        </authorList>
    </citation>
    <scope>NUCLEOTIDE SEQUENCE [LARGE SCALE GENOMIC DNA]</scope>
    <source>
        <strain evidence="2 3">CGMCC 1.6497</strain>
    </source>
</reference>
<evidence type="ECO:0000313" key="3">
    <source>
        <dbReference type="Proteomes" id="UP000198795"/>
    </source>
</evidence>
<evidence type="ECO:0008006" key="4">
    <source>
        <dbReference type="Google" id="ProtNLM"/>
    </source>
</evidence>
<protein>
    <recommendedName>
        <fullName evidence="4">Transposase</fullName>
    </recommendedName>
</protein>
<organism evidence="2 3">
    <name type="scientific">Filomicrobium insigne</name>
    <dbReference type="NCBI Taxonomy" id="418854"/>
    <lineage>
        <taxon>Bacteria</taxon>
        <taxon>Pseudomonadati</taxon>
        <taxon>Pseudomonadota</taxon>
        <taxon>Alphaproteobacteria</taxon>
        <taxon>Hyphomicrobiales</taxon>
        <taxon>Hyphomicrobiaceae</taxon>
        <taxon>Filomicrobium</taxon>
    </lineage>
</organism>
<sequence length="45" mass="5047">MAWGDGRRTRMTIPVRLKRPARDDPGEGRQSLYDGDEKGSDTQGI</sequence>
<proteinExistence type="predicted"/>
<evidence type="ECO:0000313" key="2">
    <source>
        <dbReference type="EMBL" id="SDO36002.1"/>
    </source>
</evidence>
<feature type="region of interest" description="Disordered" evidence="1">
    <location>
        <begin position="1"/>
        <end position="45"/>
    </location>
</feature>
<evidence type="ECO:0000256" key="1">
    <source>
        <dbReference type="SAM" id="MobiDB-lite"/>
    </source>
</evidence>
<feature type="compositionally biased region" description="Basic and acidic residues" evidence="1">
    <location>
        <begin position="35"/>
        <end position="45"/>
    </location>
</feature>
<accession>A0A1H0IXD5</accession>